<proteinExistence type="predicted"/>
<dbReference type="AlphaFoldDB" id="A0A1Y5NYM1"/>
<feature type="signal peptide" evidence="1">
    <location>
        <begin position="1"/>
        <end position="27"/>
    </location>
</feature>
<keyword evidence="1" id="KW-0732">Signal</keyword>
<organism evidence="2">
    <name type="scientific">uncultured Microbacterium sp</name>
    <dbReference type="NCBI Taxonomy" id="191216"/>
    <lineage>
        <taxon>Bacteria</taxon>
        <taxon>Bacillati</taxon>
        <taxon>Actinomycetota</taxon>
        <taxon>Actinomycetes</taxon>
        <taxon>Micrococcales</taxon>
        <taxon>Microbacteriaceae</taxon>
        <taxon>Microbacterium</taxon>
        <taxon>environmental samples</taxon>
    </lineage>
</organism>
<accession>A0A1Y5NYM1</accession>
<reference evidence="2" key="1">
    <citation type="submission" date="2016-03" db="EMBL/GenBank/DDBJ databases">
        <authorList>
            <person name="Ploux O."/>
        </authorList>
    </citation>
    <scope>NUCLEOTIDE SEQUENCE</scope>
    <source>
        <strain evidence="2">UC1</strain>
    </source>
</reference>
<feature type="chain" id="PRO_5039405976" description="DUF4430 domain-containing protein" evidence="1">
    <location>
        <begin position="28"/>
        <end position="175"/>
    </location>
</feature>
<evidence type="ECO:0000313" key="2">
    <source>
        <dbReference type="EMBL" id="SBS71552.1"/>
    </source>
</evidence>
<gene>
    <name evidence="2" type="ORF">MIPYR_20070</name>
</gene>
<protein>
    <recommendedName>
        <fullName evidence="3">DUF4430 domain-containing protein</fullName>
    </recommendedName>
</protein>
<dbReference type="PROSITE" id="PS51257">
    <property type="entry name" value="PROKAR_LIPOPROTEIN"/>
    <property type="match status" value="1"/>
</dbReference>
<evidence type="ECO:0008006" key="3">
    <source>
        <dbReference type="Google" id="ProtNLM"/>
    </source>
</evidence>
<name>A0A1Y5NYM1_9MICO</name>
<evidence type="ECO:0000256" key="1">
    <source>
        <dbReference type="SAM" id="SignalP"/>
    </source>
</evidence>
<dbReference type="EMBL" id="FLQR01000006">
    <property type="protein sequence ID" value="SBS71552.1"/>
    <property type="molecule type" value="Genomic_DNA"/>
</dbReference>
<sequence length="175" mass="17431">MTSKLLTLAAAAALLLTLGACSSSPTASPSSPTASASADGECAGVSVIVDAGDLAAADEVSSETCVLADAAVLAADAFADAGVETVGTTQYPDDIVCRVNGSPAADEVLTSDDGTAYTETCETMPAAFAYWSLWVKPADGEWGYATEGASTLSLEPGDSVELLFTLNGEPAAPTP</sequence>
<dbReference type="RefSeq" id="WP_295574516.1">
    <property type="nucleotide sequence ID" value="NZ_FLQR01000006.1"/>
</dbReference>